<dbReference type="PROSITE" id="PS51257">
    <property type="entry name" value="PROKAR_LIPOPROTEIN"/>
    <property type="match status" value="1"/>
</dbReference>
<dbReference type="HOGENOM" id="CLU_028180_0_0_10"/>
<name>E0NRY6_9BACT</name>
<evidence type="ECO:0000313" key="2">
    <source>
        <dbReference type="EMBL" id="EFM02125.1"/>
    </source>
</evidence>
<dbReference type="AlphaFoldDB" id="E0NRY6"/>
<dbReference type="Proteomes" id="UP000004394">
    <property type="component" value="Unassembled WGS sequence"/>
</dbReference>
<gene>
    <name evidence="2" type="ORF">HMPREF0658_0937</name>
</gene>
<dbReference type="EMBL" id="AEEI01000029">
    <property type="protein sequence ID" value="EFM02125.1"/>
    <property type="molecule type" value="Genomic_DNA"/>
</dbReference>
<evidence type="ECO:0000313" key="3">
    <source>
        <dbReference type="Proteomes" id="UP000004394"/>
    </source>
</evidence>
<sequence length="559" mass="61281">MNKRFKNLFLVTCVFSVSILVAACQSETPDSPSGSGTIEIGETKTSFTAGDEGFVAENTRATQALPENRTVDMGNGLTANISIEEDAAENTRAPKRLDGGGTFSIYAVDPLTHQRVMGTNGNRKLLKGKFVNGDFVPTGGALTLAPGTYQFVCINDDAITIDPVTFRLTYRNGKNAMVGLTGAQTITAADRNYSVHFKMRHLCARIRVKLMTYKQDISSIRLQFGSRVFGHDWAYEALADGSYSTTLQTTTHNYAYDYPLSAATANDAELGSEPFFATGNYLYILPGGINGKHNFLKFTSGQIYGKSIPNHEIYLSANGALPSTGWQGKSYTVRFALTPTTTPIYLFSDKTVGMLEDKGSRTPIALVYRGKTKTQQGIAMGLRGTVKEWEITTSPTYNGNNYTTAFATSDDALQDENGYNWTWTSSTDVDGLVKANQQTRYPAFYWASHDPYGVGFGEWYFPAIGEIINVFDKLAKKTNVSSSYITFQKQLSVITNAFVNAGGTNPFQQRSWSSTIYTSPGFSSPIVFYPSGSNDIVVRPQGAAKSHLGYIQTFPFVRY</sequence>
<accession>E0NRY6</accession>
<dbReference type="BioCyc" id="PMAR862515-HMP:GMOO-952-MONOMER"/>
<protein>
    <recommendedName>
        <fullName evidence="4">Fibrobacter succinogene major paralogous domain protein</fullName>
    </recommendedName>
</protein>
<evidence type="ECO:0000256" key="1">
    <source>
        <dbReference type="SAM" id="SignalP"/>
    </source>
</evidence>
<keyword evidence="1" id="KW-0732">Signal</keyword>
<comment type="caution">
    <text evidence="2">The sequence shown here is derived from an EMBL/GenBank/DDBJ whole genome shotgun (WGS) entry which is preliminary data.</text>
</comment>
<feature type="chain" id="PRO_5003138230" description="Fibrobacter succinogene major paralogous domain protein" evidence="1">
    <location>
        <begin position="23"/>
        <end position="559"/>
    </location>
</feature>
<proteinExistence type="predicted"/>
<evidence type="ECO:0008006" key="4">
    <source>
        <dbReference type="Google" id="ProtNLM"/>
    </source>
</evidence>
<organism evidence="2 3">
    <name type="scientific">Hoylesella marshii DSM 16973 = JCM 13450</name>
    <dbReference type="NCBI Taxonomy" id="862515"/>
    <lineage>
        <taxon>Bacteria</taxon>
        <taxon>Pseudomonadati</taxon>
        <taxon>Bacteroidota</taxon>
        <taxon>Bacteroidia</taxon>
        <taxon>Bacteroidales</taxon>
        <taxon>Prevotellaceae</taxon>
        <taxon>Hoylesella</taxon>
    </lineage>
</organism>
<reference evidence="2" key="1">
    <citation type="submission" date="2010-07" db="EMBL/GenBank/DDBJ databases">
        <authorList>
            <person name="Muzny D."/>
            <person name="Qin X."/>
            <person name="Deng J."/>
            <person name="Jiang H."/>
            <person name="Liu Y."/>
            <person name="Qu J."/>
            <person name="Song X.-Z."/>
            <person name="Zhang L."/>
            <person name="Thornton R."/>
            <person name="Coyle M."/>
            <person name="Francisco L."/>
            <person name="Jackson L."/>
            <person name="Javaid M."/>
            <person name="Korchina V."/>
            <person name="Kovar C."/>
            <person name="Mata R."/>
            <person name="Mathew T."/>
            <person name="Ngo R."/>
            <person name="Nguyen L."/>
            <person name="Nguyen N."/>
            <person name="Okwuonu G."/>
            <person name="Ongeri F."/>
            <person name="Pham C."/>
            <person name="Simmons D."/>
            <person name="Wilczek-Boney K."/>
            <person name="Hale W."/>
            <person name="Jakkamsetti A."/>
            <person name="Pham P."/>
            <person name="Ruth R."/>
            <person name="San Lucas F."/>
            <person name="Warren J."/>
            <person name="Zhang J."/>
            <person name="Zhao Z."/>
            <person name="Zhou C."/>
            <person name="Zhu D."/>
            <person name="Lee S."/>
            <person name="Bess C."/>
            <person name="Blankenburg K."/>
            <person name="Forbes L."/>
            <person name="Fu Q."/>
            <person name="Gubbala S."/>
            <person name="Hirani K."/>
            <person name="Jayaseelan J.C."/>
            <person name="Lara F."/>
            <person name="Munidasa M."/>
            <person name="Palculict T."/>
            <person name="Patil S."/>
            <person name="Pu L.-L."/>
            <person name="Saada N."/>
            <person name="Tang L."/>
            <person name="Weissenberger G."/>
            <person name="Zhu Y."/>
            <person name="Hemphill L."/>
            <person name="Shang Y."/>
            <person name="Youmans B."/>
            <person name="Ayvaz T."/>
            <person name="Ross M."/>
            <person name="Santibanez J."/>
            <person name="Aqrawi P."/>
            <person name="Gross S."/>
            <person name="Joshi V."/>
            <person name="Fowler G."/>
            <person name="Nazareth L."/>
            <person name="Reid J."/>
            <person name="Worley K."/>
            <person name="Petrosino J."/>
            <person name="Highlander S."/>
            <person name="Gibbs R."/>
        </authorList>
    </citation>
    <scope>NUCLEOTIDE SEQUENCE [LARGE SCALE GENOMIC DNA]</scope>
    <source>
        <strain evidence="2">DSM 16973</strain>
    </source>
</reference>
<keyword evidence="3" id="KW-1185">Reference proteome</keyword>
<feature type="signal peptide" evidence="1">
    <location>
        <begin position="1"/>
        <end position="22"/>
    </location>
</feature>